<evidence type="ECO:0000313" key="1">
    <source>
        <dbReference type="EMBL" id="KAB0482359.1"/>
    </source>
</evidence>
<comment type="caution">
    <text evidence="1">The sequence shown here is derived from an EMBL/GenBank/DDBJ whole genome shotgun (WGS) entry which is preliminary data.</text>
</comment>
<dbReference type="EMBL" id="VZPX01000004">
    <property type="protein sequence ID" value="KAB0482359.1"/>
    <property type="molecule type" value="Genomic_DNA"/>
</dbReference>
<gene>
    <name evidence="1" type="ORF">F7Q91_02850</name>
</gene>
<sequence length="125" mass="14261">MNTPLVESHLANNIARKRKFLTSYQKAEDLFFNHGCINKTIKHAHAILDMIDMDPSLKFKARMGMLKELPVGIGEIHKTEARVKFIINVANELVKFNETSTEHASKQSVTQLSLLPLVRKKQYTV</sequence>
<dbReference type="AlphaFoldDB" id="A0A7V7NX00"/>
<proteinExistence type="predicted"/>
<evidence type="ECO:0000313" key="2">
    <source>
        <dbReference type="Proteomes" id="UP000423756"/>
    </source>
</evidence>
<name>A0A7V7NX00_9VIBR</name>
<dbReference type="GeneID" id="77344782"/>
<accession>A0A7V7NX00</accession>
<organism evidence="1 2">
    <name type="scientific">Vibrio chagasii</name>
    <dbReference type="NCBI Taxonomy" id="170679"/>
    <lineage>
        <taxon>Bacteria</taxon>
        <taxon>Pseudomonadati</taxon>
        <taxon>Pseudomonadota</taxon>
        <taxon>Gammaproteobacteria</taxon>
        <taxon>Vibrionales</taxon>
        <taxon>Vibrionaceae</taxon>
        <taxon>Vibrio</taxon>
    </lineage>
</organism>
<protein>
    <submittedName>
        <fullName evidence="1">Uncharacterized protein</fullName>
    </submittedName>
</protein>
<dbReference type="Proteomes" id="UP000423756">
    <property type="component" value="Unassembled WGS sequence"/>
</dbReference>
<reference evidence="1 2" key="1">
    <citation type="submission" date="2019-09" db="EMBL/GenBank/DDBJ databases">
        <title>Draft genome sequences of 48 bacterial type strains from the CCUG.</title>
        <authorList>
            <person name="Tunovic T."/>
            <person name="Pineiro-Iglesias B."/>
            <person name="Unosson C."/>
            <person name="Inganas E."/>
            <person name="Ohlen M."/>
            <person name="Cardew S."/>
            <person name="Jensie-Markopoulos S."/>
            <person name="Salva-Serra F."/>
            <person name="Jaen-Luchoro D."/>
            <person name="Karlsson R."/>
            <person name="Svensson-Stadler L."/>
            <person name="Chun J."/>
            <person name="Moore E."/>
        </authorList>
    </citation>
    <scope>NUCLEOTIDE SEQUENCE [LARGE SCALE GENOMIC DNA]</scope>
    <source>
        <strain evidence="1 2">CCUG 48643</strain>
    </source>
</reference>
<dbReference type="RefSeq" id="WP_137406664.1">
    <property type="nucleotide sequence ID" value="NZ_AP025467.1"/>
</dbReference>